<dbReference type="RefSeq" id="WP_256997504.1">
    <property type="nucleotide sequence ID" value="NZ_CP063845.1"/>
</dbReference>
<gene>
    <name evidence="1" type="ORF">ISF26_17585</name>
</gene>
<dbReference type="Gene3D" id="3.10.20.860">
    <property type="match status" value="1"/>
</dbReference>
<keyword evidence="2" id="KW-1185">Reference proteome</keyword>
<protein>
    <submittedName>
        <fullName evidence="1">YgiT-type zinc finger protein</fullName>
    </submittedName>
</protein>
<dbReference type="Proteomes" id="UP001054846">
    <property type="component" value="Chromosome"/>
</dbReference>
<organism evidence="1 2">
    <name type="scientific">Gloeobacter morelensis MG652769</name>
    <dbReference type="NCBI Taxonomy" id="2781736"/>
    <lineage>
        <taxon>Bacteria</taxon>
        <taxon>Bacillati</taxon>
        <taxon>Cyanobacteriota</taxon>
        <taxon>Cyanophyceae</taxon>
        <taxon>Gloeobacterales</taxon>
        <taxon>Gloeobacteraceae</taxon>
        <taxon>Gloeobacter</taxon>
        <taxon>Gloeobacter morelensis</taxon>
    </lineage>
</organism>
<sequence>MNDCCYHCGGKHIEKRKVEYLYSLQGKHLLVPDMPAELCLDCGTLYYPGWALEEVERRFFAIESNAFEPDRIVCIPETRLGAA</sequence>
<dbReference type="EMBL" id="CP063845">
    <property type="protein sequence ID" value="UFP93581.1"/>
    <property type="molecule type" value="Genomic_DNA"/>
</dbReference>
<accession>A0ABY3PIT1</accession>
<proteinExistence type="predicted"/>
<evidence type="ECO:0000313" key="1">
    <source>
        <dbReference type="EMBL" id="UFP93581.1"/>
    </source>
</evidence>
<reference evidence="1 2" key="1">
    <citation type="journal article" date="2021" name="Genome Biol. Evol.">
        <title>Complete Genome Sequencing of a Novel Gloeobacter Species from a Waterfall Cave in Mexico.</title>
        <authorList>
            <person name="Saw J.H."/>
            <person name="Cardona T."/>
            <person name="Montejano G."/>
        </authorList>
    </citation>
    <scope>NUCLEOTIDE SEQUENCE [LARGE SCALE GENOMIC DNA]</scope>
    <source>
        <strain evidence="1">MG652769</strain>
    </source>
</reference>
<dbReference type="NCBIfam" id="TIGR03831">
    <property type="entry name" value="YgiT_finger"/>
    <property type="match status" value="1"/>
</dbReference>
<dbReference type="InterPro" id="IPR022453">
    <property type="entry name" value="Znf_MqsA-type"/>
</dbReference>
<name>A0ABY3PIT1_9CYAN</name>
<evidence type="ECO:0000313" key="2">
    <source>
        <dbReference type="Proteomes" id="UP001054846"/>
    </source>
</evidence>